<proteinExistence type="predicted"/>
<evidence type="ECO:0008006" key="4">
    <source>
        <dbReference type="Google" id="ProtNLM"/>
    </source>
</evidence>
<dbReference type="AlphaFoldDB" id="A0A921TDW2"/>
<dbReference type="RefSeq" id="WP_159964347.1">
    <property type="nucleotide sequence ID" value="NZ_APKE01000012.1"/>
</dbReference>
<evidence type="ECO:0000256" key="1">
    <source>
        <dbReference type="SAM" id="MobiDB-lite"/>
    </source>
</evidence>
<gene>
    <name evidence="2" type="ORF">PMES_00928</name>
</gene>
<protein>
    <recommendedName>
        <fullName evidence="4">DUF1320 domain-containing protein</fullName>
    </recommendedName>
</protein>
<evidence type="ECO:0000313" key="3">
    <source>
        <dbReference type="Proteomes" id="UP000698242"/>
    </source>
</evidence>
<accession>A0A921TDW2</accession>
<comment type="caution">
    <text evidence="2">The sequence shown here is derived from an EMBL/GenBank/DDBJ whole genome shotgun (WGS) entry which is preliminary data.</text>
</comment>
<dbReference type="Pfam" id="PF07030">
    <property type="entry name" value="Phage_Mu_Gp36"/>
    <property type="match status" value="1"/>
</dbReference>
<reference evidence="2" key="1">
    <citation type="submission" date="2013-03" db="EMBL/GenBank/DDBJ databases">
        <title>Genome Sequence of the Profundibacterium mesophilum strain KAUST100406-0324T from Red Sea, a novel genus in the family Rhodobacteraceae.</title>
        <authorList>
            <person name="Essack M."/>
            <person name="Alam I."/>
            <person name="Lafi F."/>
            <person name="Alawi W."/>
            <person name="Kamanu F."/>
            <person name="Al-Suwailem A."/>
            <person name="Lee O.O."/>
            <person name="Xu Y."/>
            <person name="Bajic V."/>
            <person name="Qian P.-Y."/>
            <person name="Archer J."/>
        </authorList>
    </citation>
    <scope>NUCLEOTIDE SEQUENCE</scope>
    <source>
        <strain evidence="2">KAUST100406-0324</strain>
    </source>
</reference>
<dbReference type="EMBL" id="APKE01000012">
    <property type="protein sequence ID" value="KAF0676741.1"/>
    <property type="molecule type" value="Genomic_DNA"/>
</dbReference>
<sequence>MIYAAQSDIEALYGPDALYAADRDGDGIADAPAIAQALASASAEIDGHLAVRYDLPVPGTHPILVQYCVDIALYRLANAGDVMTTEHRTRFEDAISALKRIARGEMRLTLPASDDPDAPAGPRPIVSSGPPRLFSRTALRDF</sequence>
<keyword evidence="3" id="KW-1185">Reference proteome</keyword>
<dbReference type="OrthoDB" id="9812088at2"/>
<name>A0A921TDW2_9RHOB</name>
<organism evidence="2 3">
    <name type="scientific">Profundibacterium mesophilum KAUST100406-0324</name>
    <dbReference type="NCBI Taxonomy" id="1037889"/>
    <lineage>
        <taxon>Bacteria</taxon>
        <taxon>Pseudomonadati</taxon>
        <taxon>Pseudomonadota</taxon>
        <taxon>Alphaproteobacteria</taxon>
        <taxon>Rhodobacterales</taxon>
        <taxon>Roseobacteraceae</taxon>
        <taxon>Profundibacterium</taxon>
    </lineage>
</organism>
<dbReference type="Proteomes" id="UP000698242">
    <property type="component" value="Unassembled WGS sequence"/>
</dbReference>
<dbReference type="InterPro" id="IPR009752">
    <property type="entry name" value="Phage_Mu_GpJ"/>
</dbReference>
<evidence type="ECO:0000313" key="2">
    <source>
        <dbReference type="EMBL" id="KAF0676741.1"/>
    </source>
</evidence>
<feature type="region of interest" description="Disordered" evidence="1">
    <location>
        <begin position="109"/>
        <end position="132"/>
    </location>
</feature>